<dbReference type="PROSITE" id="PS51257">
    <property type="entry name" value="PROKAR_LIPOPROTEIN"/>
    <property type="match status" value="1"/>
</dbReference>
<proteinExistence type="predicted"/>
<feature type="signal peptide" evidence="1">
    <location>
        <begin position="1"/>
        <end position="23"/>
    </location>
</feature>
<reference evidence="2 3" key="1">
    <citation type="submission" date="2019-01" db="EMBL/GenBank/DDBJ databases">
        <title>Ancylomarina salipaludis sp. nov., isolated from a salt marsh.</title>
        <authorList>
            <person name="Yoon J.-H."/>
        </authorList>
    </citation>
    <scope>NUCLEOTIDE SEQUENCE [LARGE SCALE GENOMIC DNA]</scope>
    <source>
        <strain evidence="2 3">SHSM-M15</strain>
    </source>
</reference>
<dbReference type="EMBL" id="SAXA01000019">
    <property type="protein sequence ID" value="RXQ88144.1"/>
    <property type="molecule type" value="Genomic_DNA"/>
</dbReference>
<evidence type="ECO:0000313" key="2">
    <source>
        <dbReference type="EMBL" id="RXQ88144.1"/>
    </source>
</evidence>
<gene>
    <name evidence="2" type="ORF">EO244_15520</name>
</gene>
<feature type="chain" id="PRO_5020630664" description="Lipoprotein" evidence="1">
    <location>
        <begin position="24"/>
        <end position="251"/>
    </location>
</feature>
<dbReference type="OrthoDB" id="1523672at2"/>
<evidence type="ECO:0000256" key="1">
    <source>
        <dbReference type="SAM" id="SignalP"/>
    </source>
</evidence>
<protein>
    <recommendedName>
        <fullName evidence="4">Lipoprotein</fullName>
    </recommendedName>
</protein>
<dbReference type="AlphaFoldDB" id="A0A4Q1JJ66"/>
<dbReference type="Proteomes" id="UP000289703">
    <property type="component" value="Unassembled WGS sequence"/>
</dbReference>
<keyword evidence="3" id="KW-1185">Reference proteome</keyword>
<name>A0A4Q1JJ66_9BACT</name>
<evidence type="ECO:0000313" key="3">
    <source>
        <dbReference type="Proteomes" id="UP000289703"/>
    </source>
</evidence>
<evidence type="ECO:0008006" key="4">
    <source>
        <dbReference type="Google" id="ProtNLM"/>
    </source>
</evidence>
<comment type="caution">
    <text evidence="2">The sequence shown here is derived from an EMBL/GenBank/DDBJ whole genome shotgun (WGS) entry which is preliminary data.</text>
</comment>
<keyword evidence="1" id="KW-0732">Signal</keyword>
<accession>A0A4Q1JJ66</accession>
<dbReference type="RefSeq" id="WP_129255602.1">
    <property type="nucleotide sequence ID" value="NZ_SAXA01000019.1"/>
</dbReference>
<organism evidence="2 3">
    <name type="scientific">Ancylomarina salipaludis</name>
    <dbReference type="NCBI Taxonomy" id="2501299"/>
    <lineage>
        <taxon>Bacteria</taxon>
        <taxon>Pseudomonadati</taxon>
        <taxon>Bacteroidota</taxon>
        <taxon>Bacteroidia</taxon>
        <taxon>Marinilabiliales</taxon>
        <taxon>Marinifilaceae</taxon>
        <taxon>Ancylomarina</taxon>
    </lineage>
</organism>
<sequence>MRKSILFSLLGLLIIASSCSSLPALQSSWDETSSIQNSLEGLEANVFFPEDELTLKLSNDKEYLDIVVATNSPLTLNKIYNLGLSIWLDPQGKNKQVFGVNFPLPVEKPYSRTDFKNYISRFNSHELQEEYFDRFQKYEYEDVRLKENVSVSTLEQDEDCQVFLNSNNQILFSCHIRLALRKLMGDNFTLDGTEKVGISIFSTLIPTEAYRSSLSSKEVINQRLNRLKAGDDPNRQELIEQWTNFSLATGD</sequence>